<evidence type="ECO:0008006" key="6">
    <source>
        <dbReference type="Google" id="ProtNLM"/>
    </source>
</evidence>
<proteinExistence type="predicted"/>
<dbReference type="Proteomes" id="UP000180280">
    <property type="component" value="Unassembled WGS sequence"/>
</dbReference>
<evidence type="ECO:0000313" key="5">
    <source>
        <dbReference type="Proteomes" id="UP000180280"/>
    </source>
</evidence>
<feature type="region of interest" description="Disordered" evidence="1">
    <location>
        <begin position="1"/>
        <end position="23"/>
    </location>
</feature>
<dbReference type="EMBL" id="MKCS01000004">
    <property type="protein sequence ID" value="OHX10368.1"/>
    <property type="molecule type" value="Genomic_DNA"/>
</dbReference>
<organism evidence="2 4">
    <name type="scientific">Chromobacterium sphagni</name>
    <dbReference type="NCBI Taxonomy" id="1903179"/>
    <lineage>
        <taxon>Bacteria</taxon>
        <taxon>Pseudomonadati</taxon>
        <taxon>Pseudomonadota</taxon>
        <taxon>Betaproteobacteria</taxon>
        <taxon>Neisseriales</taxon>
        <taxon>Chromobacteriaceae</taxon>
        <taxon>Chromobacterium</taxon>
    </lineage>
</organism>
<comment type="caution">
    <text evidence="2">The sequence shown here is derived from an EMBL/GenBank/DDBJ whole genome shotgun (WGS) entry which is preliminary data.</text>
</comment>
<evidence type="ECO:0000313" key="3">
    <source>
        <dbReference type="EMBL" id="OHX17131.1"/>
    </source>
</evidence>
<reference evidence="4 5" key="1">
    <citation type="submission" date="2016-09" db="EMBL/GenBank/DDBJ databases">
        <title>Chromobacterium muskegensis sp. nov., an insecticidal bacterium isolated from Sphagnum bogs.</title>
        <authorList>
            <person name="Sparks M.E."/>
            <person name="Blackburn M.B."/>
            <person name="Gundersen-Rindal D.E."/>
            <person name="Mitchell A."/>
            <person name="Farrar R."/>
            <person name="Kuhar D."/>
        </authorList>
    </citation>
    <scope>NUCLEOTIDE SEQUENCE [LARGE SCALE GENOMIC DNA]</scope>
    <source>
        <strain evidence="3 5">14B-1</strain>
        <strain evidence="2 4">37-2</strain>
    </source>
</reference>
<evidence type="ECO:0000313" key="2">
    <source>
        <dbReference type="EMBL" id="OHX10368.1"/>
    </source>
</evidence>
<keyword evidence="5" id="KW-1185">Reference proteome</keyword>
<name>A0A1S1WT62_9NEIS</name>
<dbReference type="Proteomes" id="UP000180088">
    <property type="component" value="Unassembled WGS sequence"/>
</dbReference>
<dbReference type="EMBL" id="MKCT01000071">
    <property type="protein sequence ID" value="OHX17131.1"/>
    <property type="molecule type" value="Genomic_DNA"/>
</dbReference>
<dbReference type="AlphaFoldDB" id="A0A1S1WT62"/>
<sequence>MAEHKKKSSGPKPGQLDRRIQEQRYGQAEAACSRLTALLEDLAKDGRLDGNQQAGQYLNSTRAYYRRIRNGKVMGPADFTAAADVCASVRRALTALDPALAFAGLRQADDLQQALQQGALVEAEMQKIKAAGKAG</sequence>
<protein>
    <recommendedName>
        <fullName evidence="6">Terminase</fullName>
    </recommendedName>
</protein>
<dbReference type="STRING" id="1903179.BI347_21515"/>
<evidence type="ECO:0000313" key="4">
    <source>
        <dbReference type="Proteomes" id="UP000180088"/>
    </source>
</evidence>
<evidence type="ECO:0000256" key="1">
    <source>
        <dbReference type="SAM" id="MobiDB-lite"/>
    </source>
</evidence>
<gene>
    <name evidence="3" type="ORF">BI344_21070</name>
    <name evidence="2" type="ORF">BI347_21515</name>
</gene>
<dbReference type="OrthoDB" id="8592366at2"/>
<dbReference type="RefSeq" id="WP_071114530.1">
    <property type="nucleotide sequence ID" value="NZ_MKCS01000004.1"/>
</dbReference>
<accession>A0A1S1WT62</accession>